<protein>
    <submittedName>
        <fullName evidence="2">Uncharacterized protein</fullName>
    </submittedName>
</protein>
<sequence>MAGLCEGGNEPPGSLKANKWQLQGVSTIYKSELPVLSSQFFYLSHSSSQYLEPQTFRDSSLYSNSGPFNCGPLHSNSGPSNCGPLHSNSGLRMLTQMRTHTRVELRYTRLACFLTDWLTNQLKTGNCCRSFATVIYNHSDVISRVPPISRDGIPEKSRALSSLPAPDASANSSRDVIHPLSLSTARRHSMFRAACAICFHVGRWSFGLWRLKELPEDRDEWKRAIEEAKARHGL</sequence>
<feature type="compositionally biased region" description="Low complexity" evidence="1">
    <location>
        <begin position="159"/>
        <end position="173"/>
    </location>
</feature>
<name>A0ABQ8TW79_PERAM</name>
<keyword evidence="3" id="KW-1185">Reference proteome</keyword>
<evidence type="ECO:0000256" key="1">
    <source>
        <dbReference type="SAM" id="MobiDB-lite"/>
    </source>
</evidence>
<evidence type="ECO:0000313" key="3">
    <source>
        <dbReference type="Proteomes" id="UP001148838"/>
    </source>
</evidence>
<dbReference type="EMBL" id="JAJSOF020000003">
    <property type="protein sequence ID" value="KAJ4450108.1"/>
    <property type="molecule type" value="Genomic_DNA"/>
</dbReference>
<feature type="region of interest" description="Disordered" evidence="1">
    <location>
        <begin position="153"/>
        <end position="173"/>
    </location>
</feature>
<evidence type="ECO:0000313" key="2">
    <source>
        <dbReference type="EMBL" id="KAJ4450108.1"/>
    </source>
</evidence>
<organism evidence="2 3">
    <name type="scientific">Periplaneta americana</name>
    <name type="common">American cockroach</name>
    <name type="synonym">Blatta americana</name>
    <dbReference type="NCBI Taxonomy" id="6978"/>
    <lineage>
        <taxon>Eukaryota</taxon>
        <taxon>Metazoa</taxon>
        <taxon>Ecdysozoa</taxon>
        <taxon>Arthropoda</taxon>
        <taxon>Hexapoda</taxon>
        <taxon>Insecta</taxon>
        <taxon>Pterygota</taxon>
        <taxon>Neoptera</taxon>
        <taxon>Polyneoptera</taxon>
        <taxon>Dictyoptera</taxon>
        <taxon>Blattodea</taxon>
        <taxon>Blattoidea</taxon>
        <taxon>Blattidae</taxon>
        <taxon>Blattinae</taxon>
        <taxon>Periplaneta</taxon>
    </lineage>
</organism>
<dbReference type="Proteomes" id="UP001148838">
    <property type="component" value="Unassembled WGS sequence"/>
</dbReference>
<comment type="caution">
    <text evidence="2">The sequence shown here is derived from an EMBL/GenBank/DDBJ whole genome shotgun (WGS) entry which is preliminary data.</text>
</comment>
<reference evidence="2 3" key="1">
    <citation type="journal article" date="2022" name="Allergy">
        <title>Genome assembly and annotation of Periplaneta americana reveal a comprehensive cockroach allergen profile.</title>
        <authorList>
            <person name="Wang L."/>
            <person name="Xiong Q."/>
            <person name="Saelim N."/>
            <person name="Wang L."/>
            <person name="Nong W."/>
            <person name="Wan A.T."/>
            <person name="Shi M."/>
            <person name="Liu X."/>
            <person name="Cao Q."/>
            <person name="Hui J.H.L."/>
            <person name="Sookrung N."/>
            <person name="Leung T.F."/>
            <person name="Tungtrongchitr A."/>
            <person name="Tsui S.K.W."/>
        </authorList>
    </citation>
    <scope>NUCLEOTIDE SEQUENCE [LARGE SCALE GENOMIC DNA]</scope>
    <source>
        <strain evidence="2">PWHHKU_190912</strain>
    </source>
</reference>
<accession>A0ABQ8TW79</accession>
<gene>
    <name evidence="2" type="ORF">ANN_01515</name>
</gene>
<proteinExistence type="predicted"/>